<reference evidence="2 3" key="1">
    <citation type="submission" date="2019-08" db="EMBL/GenBank/DDBJ databases">
        <authorList>
            <person name="Ye J."/>
        </authorList>
    </citation>
    <scope>NUCLEOTIDE SEQUENCE [LARGE SCALE GENOMIC DNA]</scope>
    <source>
        <strain evidence="2 3">TK008</strain>
    </source>
</reference>
<dbReference type="AlphaFoldDB" id="A0A5C6RQC2"/>
<accession>A0A5C6RQC2</accession>
<dbReference type="InterPro" id="IPR002145">
    <property type="entry name" value="CopG"/>
</dbReference>
<organism evidence="2 3">
    <name type="scientific">Paracoccus aurantiacus</name>
    <dbReference type="NCBI Taxonomy" id="2599412"/>
    <lineage>
        <taxon>Bacteria</taxon>
        <taxon>Pseudomonadati</taxon>
        <taxon>Pseudomonadota</taxon>
        <taxon>Alphaproteobacteria</taxon>
        <taxon>Rhodobacterales</taxon>
        <taxon>Paracoccaceae</taxon>
        <taxon>Paracoccus</taxon>
    </lineage>
</organism>
<sequence length="237" mass="26122">MCRTEQPLRSPQSTQPAAAISDCLMGDLGLLWHIWGSGRKCGMYTSRLTAIVRRLLMARKSLTKDQKAEAIRQLKAGGAVSTVADAVGAAPEAIKKEKALKLRQSEATTTYGSVVTVRLSPEEVHQLDRLKGVLGTESRSDVLRTLLRSSVGMLEFPPEQAAELEAIKHELHKIGVNINQIAFAANTRKIKLAKGQMHALDDLRLTMPKVRTFLQAVVSEQRRRGVRLFKAFIEGEA</sequence>
<keyword evidence="3" id="KW-1185">Reference proteome</keyword>
<name>A0A5C6RQC2_9RHOB</name>
<dbReference type="OrthoDB" id="7838543at2"/>
<protein>
    <submittedName>
        <fullName evidence="2">Plasmid mobilization relaxosome protein MobC</fullName>
    </submittedName>
</protein>
<gene>
    <name evidence="2" type="primary">mobC</name>
    <name evidence="2" type="ORF">FQV27_17695</name>
</gene>
<dbReference type="RefSeq" id="WP_147101103.1">
    <property type="nucleotide sequence ID" value="NZ_JBHUFH010000006.1"/>
</dbReference>
<dbReference type="EMBL" id="VOPL01000012">
    <property type="protein sequence ID" value="TXB64531.1"/>
    <property type="molecule type" value="Genomic_DNA"/>
</dbReference>
<proteinExistence type="predicted"/>
<evidence type="ECO:0000313" key="3">
    <source>
        <dbReference type="Proteomes" id="UP000321562"/>
    </source>
</evidence>
<comment type="caution">
    <text evidence="2">The sequence shown here is derived from an EMBL/GenBank/DDBJ whole genome shotgun (WGS) entry which is preliminary data.</text>
</comment>
<dbReference type="Pfam" id="PF01402">
    <property type="entry name" value="RHH_1"/>
    <property type="match status" value="1"/>
</dbReference>
<evidence type="ECO:0000259" key="1">
    <source>
        <dbReference type="Pfam" id="PF01402"/>
    </source>
</evidence>
<evidence type="ECO:0000313" key="2">
    <source>
        <dbReference type="EMBL" id="TXB64531.1"/>
    </source>
</evidence>
<feature type="domain" description="Ribbon-helix-helix protein CopG" evidence="1">
    <location>
        <begin position="114"/>
        <end position="148"/>
    </location>
</feature>
<dbReference type="Proteomes" id="UP000321562">
    <property type="component" value="Unassembled WGS sequence"/>
</dbReference>
<dbReference type="GO" id="GO:0006355">
    <property type="term" value="P:regulation of DNA-templated transcription"/>
    <property type="evidence" value="ECO:0007669"/>
    <property type="project" value="InterPro"/>
</dbReference>